<dbReference type="InterPro" id="IPR039657">
    <property type="entry name" value="Dimethylallyltransferase"/>
</dbReference>
<comment type="caution">
    <text evidence="11">The sequence shown here is derived from an EMBL/GenBank/DDBJ whole genome shotgun (WGS) entry which is preliminary data.</text>
</comment>
<evidence type="ECO:0000256" key="6">
    <source>
        <dbReference type="ARBA" id="ARBA00022946"/>
    </source>
</evidence>
<dbReference type="GO" id="GO:0052622">
    <property type="term" value="F:ATP/ADP dimethylallyltransferase activity"/>
    <property type="evidence" value="ECO:0007669"/>
    <property type="project" value="UniProtKB-EC"/>
</dbReference>
<evidence type="ECO:0000256" key="8">
    <source>
        <dbReference type="ARBA" id="ARBA00052386"/>
    </source>
</evidence>
<dbReference type="PANTHER" id="PTHR11088">
    <property type="entry name" value="TRNA DIMETHYLALLYLTRANSFERASE"/>
    <property type="match status" value="1"/>
</dbReference>
<name>A0A833QP23_9POAL</name>
<comment type="function">
    <text evidence="9">Involved in cytokinin biosynthesis. Catalyzes the transfer of an isopentenyl group from dimethylallyl diphosphate (DMAPP) to ATP and ADP.</text>
</comment>
<proteinExistence type="inferred from homology"/>
<evidence type="ECO:0000313" key="11">
    <source>
        <dbReference type="EMBL" id="KAF3330755.1"/>
    </source>
</evidence>
<dbReference type="Proteomes" id="UP000623129">
    <property type="component" value="Unassembled WGS sequence"/>
</dbReference>
<dbReference type="FunFam" id="1.10.287.890:FF:000002">
    <property type="entry name" value="Adenylate isopentenyltransferase 5, chloroplastic"/>
    <property type="match status" value="1"/>
</dbReference>
<evidence type="ECO:0000256" key="7">
    <source>
        <dbReference type="ARBA" id="ARBA00051744"/>
    </source>
</evidence>
<dbReference type="OrthoDB" id="775260at2759"/>
<evidence type="ECO:0000256" key="4">
    <source>
        <dbReference type="ARBA" id="ARBA00022741"/>
    </source>
</evidence>
<dbReference type="GO" id="GO:0006400">
    <property type="term" value="P:tRNA modification"/>
    <property type="evidence" value="ECO:0007669"/>
    <property type="project" value="TreeGrafter"/>
</dbReference>
<dbReference type="GO" id="GO:0005739">
    <property type="term" value="C:mitochondrion"/>
    <property type="evidence" value="ECO:0007669"/>
    <property type="project" value="TreeGrafter"/>
</dbReference>
<dbReference type="Pfam" id="PF01715">
    <property type="entry name" value="IPPT"/>
    <property type="match status" value="2"/>
</dbReference>
<dbReference type="Gene3D" id="3.40.50.300">
    <property type="entry name" value="P-loop containing nucleotide triphosphate hydrolases"/>
    <property type="match status" value="1"/>
</dbReference>
<evidence type="ECO:0000313" key="12">
    <source>
        <dbReference type="Proteomes" id="UP000623129"/>
    </source>
</evidence>
<dbReference type="GO" id="GO:0009691">
    <property type="term" value="P:cytokinin biosynthetic process"/>
    <property type="evidence" value="ECO:0007669"/>
    <property type="project" value="UniProtKB-KW"/>
</dbReference>
<dbReference type="AlphaFoldDB" id="A0A833QP23"/>
<sequence length="354" mass="38862">MLQLTMNQVIPHLRMHIPRPLPDSSMYTPSFPMGPLRAKGGNTNKVVVVMGATGTGKSKLAIDLARRLGGEVVNSDKMQVYDGLDVVTNKVTKEECMGVPHHLINGVHPDADFTASDFRTHATRAVDSITERGLLPIIAGGSNSYIEELVDGANGQFRSRYKCCFIWVDVQLSVLHDFVSERVDRMIERGLVEEVRALFDPNADYSKGLRRAIGVPELDAYLRSEGILEESERRIQLTNAIDEIKANTCKLTCCQLDKIRRLASLPGWTVNRIDATEVFRKRGDVAEEAWESAVAGPSVRAVRRFLLGEKEALSSEEVCSNFAKVMEKGIVMAGAGKVPVLSPRKGLSVAGATI</sequence>
<accession>A0A833QP23</accession>
<dbReference type="GO" id="GO:0052381">
    <property type="term" value="F:tRNA dimethylallyltransferase activity"/>
    <property type="evidence" value="ECO:0007669"/>
    <property type="project" value="TreeGrafter"/>
</dbReference>
<dbReference type="InterPro" id="IPR027417">
    <property type="entry name" value="P-loop_NTPase"/>
</dbReference>
<protein>
    <recommendedName>
        <fullName evidence="10">adenylate dimethylallyltransferase (ADP/ATP-dependent)</fullName>
        <ecNumber evidence="10">2.5.1.112</ecNumber>
    </recommendedName>
</protein>
<gene>
    <name evidence="11" type="ORF">FCM35_KLT04109</name>
</gene>
<keyword evidence="6" id="KW-0809">Transit peptide</keyword>
<keyword evidence="12" id="KW-1185">Reference proteome</keyword>
<dbReference type="Gene3D" id="1.10.287.890">
    <property type="entry name" value="Crystal structure of tRNA isopentenylpyrophosphate transferase (bh2366) domain"/>
    <property type="match status" value="1"/>
</dbReference>
<evidence type="ECO:0000256" key="5">
    <source>
        <dbReference type="ARBA" id="ARBA00022840"/>
    </source>
</evidence>
<dbReference type="GO" id="GO:0005524">
    <property type="term" value="F:ATP binding"/>
    <property type="evidence" value="ECO:0007669"/>
    <property type="project" value="UniProtKB-KW"/>
</dbReference>
<evidence type="ECO:0000256" key="9">
    <source>
        <dbReference type="ARBA" id="ARBA00055191"/>
    </source>
</evidence>
<evidence type="ECO:0000256" key="1">
    <source>
        <dbReference type="ARBA" id="ARBA00005842"/>
    </source>
</evidence>
<dbReference type="SUPFAM" id="SSF52540">
    <property type="entry name" value="P-loop containing nucleoside triphosphate hydrolases"/>
    <property type="match status" value="1"/>
</dbReference>
<dbReference type="EMBL" id="SWLB01000013">
    <property type="protein sequence ID" value="KAF3330755.1"/>
    <property type="molecule type" value="Genomic_DNA"/>
</dbReference>
<dbReference type="GO" id="GO:0009824">
    <property type="term" value="F:AMP dimethylallyltransferase activity"/>
    <property type="evidence" value="ECO:0007669"/>
    <property type="project" value="UniProtKB-ARBA"/>
</dbReference>
<comment type="similarity">
    <text evidence="1">Belongs to the IPP transferase family.</text>
</comment>
<evidence type="ECO:0000256" key="2">
    <source>
        <dbReference type="ARBA" id="ARBA00022679"/>
    </source>
</evidence>
<organism evidence="11 12">
    <name type="scientific">Carex littledalei</name>
    <dbReference type="NCBI Taxonomy" id="544730"/>
    <lineage>
        <taxon>Eukaryota</taxon>
        <taxon>Viridiplantae</taxon>
        <taxon>Streptophyta</taxon>
        <taxon>Embryophyta</taxon>
        <taxon>Tracheophyta</taxon>
        <taxon>Spermatophyta</taxon>
        <taxon>Magnoliopsida</taxon>
        <taxon>Liliopsida</taxon>
        <taxon>Poales</taxon>
        <taxon>Cyperaceae</taxon>
        <taxon>Cyperoideae</taxon>
        <taxon>Cariceae</taxon>
        <taxon>Carex</taxon>
        <taxon>Carex subgen. Euthyceras</taxon>
    </lineage>
</organism>
<keyword evidence="5" id="KW-0067">ATP-binding</keyword>
<dbReference type="PANTHER" id="PTHR11088:SF74">
    <property type="entry name" value="ADENYLATE ISOPENTENYLTRANSFERASE 5, CHLOROPLASTIC"/>
    <property type="match status" value="1"/>
</dbReference>
<comment type="catalytic activity">
    <reaction evidence="7">
        <text>dimethylallyl diphosphate + ATP = N(6)-(dimethylallyl)adenosine 5'-triphosphate + diphosphate</text>
        <dbReference type="Rhea" id="RHEA:36331"/>
        <dbReference type="ChEBI" id="CHEBI:30616"/>
        <dbReference type="ChEBI" id="CHEBI:33019"/>
        <dbReference type="ChEBI" id="CHEBI:57623"/>
        <dbReference type="ChEBI" id="CHEBI:73532"/>
        <dbReference type="EC" id="2.5.1.112"/>
    </reaction>
</comment>
<comment type="catalytic activity">
    <reaction evidence="8">
        <text>dimethylallyl diphosphate + ADP = N(6)-(dimethylallyl)adenosine 5'-diphosphate + diphosphate</text>
        <dbReference type="Rhea" id="RHEA:36327"/>
        <dbReference type="ChEBI" id="CHEBI:33019"/>
        <dbReference type="ChEBI" id="CHEBI:57623"/>
        <dbReference type="ChEBI" id="CHEBI:73533"/>
        <dbReference type="ChEBI" id="CHEBI:456216"/>
        <dbReference type="EC" id="2.5.1.112"/>
    </reaction>
</comment>
<evidence type="ECO:0000256" key="3">
    <source>
        <dbReference type="ARBA" id="ARBA00022712"/>
    </source>
</evidence>
<dbReference type="EC" id="2.5.1.112" evidence="10"/>
<keyword evidence="2 11" id="KW-0808">Transferase</keyword>
<keyword evidence="3" id="KW-0203">Cytokinin biosynthesis</keyword>
<keyword evidence="4" id="KW-0547">Nucleotide-binding</keyword>
<evidence type="ECO:0000256" key="10">
    <source>
        <dbReference type="ARBA" id="ARBA00066838"/>
    </source>
</evidence>
<reference evidence="11" key="1">
    <citation type="submission" date="2020-01" db="EMBL/GenBank/DDBJ databases">
        <title>Genome sequence of Kobresia littledalei, the first chromosome-level genome in the family Cyperaceae.</title>
        <authorList>
            <person name="Qu G."/>
        </authorList>
    </citation>
    <scope>NUCLEOTIDE SEQUENCE</scope>
    <source>
        <strain evidence="11">C.B.Clarke</strain>
        <tissue evidence="11">Leaf</tissue>
    </source>
</reference>